<evidence type="ECO:0000313" key="15">
    <source>
        <dbReference type="EMBL" id="QNO46553.1"/>
    </source>
</evidence>
<dbReference type="EMBL" id="MT631198">
    <property type="protein sequence ID" value="QNO46553.1"/>
    <property type="molecule type" value="Genomic_DNA"/>
</dbReference>
<gene>
    <name evidence="15" type="ORF">IOBGBDGH_00001</name>
</gene>
<dbReference type="InterPro" id="IPR013767">
    <property type="entry name" value="PAS_fold"/>
</dbReference>
<dbReference type="Gene3D" id="6.10.340.10">
    <property type="match status" value="1"/>
</dbReference>
<sequence>MVGQTLEEEMQDKDLAITELLASEIANPLLDENDLRVQEIIDDLKRQNADVRYAYVVGFDGIVVAHTFKDGFPVELATANQIPSGEDDAIQVLSAEGESLQDVGVRVLEGMDAKVYIGFSRAHLFETIARTIHTILGIAVLVLLFGIVLNSFLMRRMIKPIESLVEGTKRVGDGDLDFRVAVTSRDELGTLAESFNQMTAERKQANEALRKSEERYRLLAENTLDIIWKMDLNLAFTYSNPAIFDVLGFTPEEWIGTRLPEHCSPEEMQETQRIITHEMGNPEKHTGVVFETSFFNKNGEEIPCEVNGKILFDENGRPICVQGTTRDITERKAAEAHIEHLNSVLAAIRNVNQLIVVENDRDTLLRKACDALIEARGYDAAWLGFSEDGKTFAMVKGSGFPEDVSRFCEYVMSGNHPPCIRDALARKDHLVVMDKSEKCGDCFFESVCRGKEAAIIRVEHVDRFFGLLIILFAPDVAIVDEEEKGILAEVAGDIGVALHNMELEEVRKKAEDQIKASLKEKEVLLREIHHRVKNNLQVVSSLLDMQARATKDKDVKDTLSESMNRVMTMSLIHSQLYEGSDLAEINMKEFVDRLLRQLRSYQVGDTRIDSVVLVDDYPFPVSVAVPVGLVINELLSNALKHAFGGRCEGKIEVSLTASESGRINLTVSDDGVGMPTGFDINESKTLGLRLVKILTEDQLRGTLEVTGEGGATFKIEFNITDD</sequence>
<dbReference type="Pfam" id="PF00989">
    <property type="entry name" value="PAS"/>
    <property type="match status" value="1"/>
</dbReference>
<dbReference type="PANTHER" id="PTHR41523">
    <property type="entry name" value="TWO-COMPONENT SYSTEM SENSOR PROTEIN"/>
    <property type="match status" value="1"/>
</dbReference>
<keyword evidence="8" id="KW-0843">Virulence</keyword>
<dbReference type="InterPro" id="IPR003594">
    <property type="entry name" value="HATPase_dom"/>
</dbReference>
<organism evidence="15">
    <name type="scientific">Candidatus Methanogaster sp. ANME-2c ERB4</name>
    <dbReference type="NCBI Taxonomy" id="2759911"/>
    <lineage>
        <taxon>Archaea</taxon>
        <taxon>Methanobacteriati</taxon>
        <taxon>Methanobacteriota</taxon>
        <taxon>Stenosarchaea group</taxon>
        <taxon>Methanomicrobia</taxon>
        <taxon>Methanosarcinales</taxon>
        <taxon>ANME-2 cluster</taxon>
        <taxon>Candidatus Methanogasteraceae</taxon>
        <taxon>Candidatus Methanogaster</taxon>
    </lineage>
</organism>
<evidence type="ECO:0000259" key="13">
    <source>
        <dbReference type="PROSITE" id="PS50113"/>
    </source>
</evidence>
<dbReference type="Pfam" id="PF00672">
    <property type="entry name" value="HAMP"/>
    <property type="match status" value="1"/>
</dbReference>
<dbReference type="InterPro" id="IPR035965">
    <property type="entry name" value="PAS-like_dom_sf"/>
</dbReference>
<dbReference type="EC" id="2.7.13.3" evidence="2"/>
<evidence type="ECO:0000256" key="1">
    <source>
        <dbReference type="ARBA" id="ARBA00000085"/>
    </source>
</evidence>
<proteinExistence type="predicted"/>
<keyword evidence="3" id="KW-0597">Phosphoprotein</keyword>
<dbReference type="Pfam" id="PF02518">
    <property type="entry name" value="HATPase_c"/>
    <property type="match status" value="1"/>
</dbReference>
<evidence type="ECO:0000256" key="3">
    <source>
        <dbReference type="ARBA" id="ARBA00022553"/>
    </source>
</evidence>
<evidence type="ECO:0000259" key="12">
    <source>
        <dbReference type="PROSITE" id="PS50112"/>
    </source>
</evidence>
<keyword evidence="9" id="KW-0175">Coiled coil</keyword>
<feature type="domain" description="PAS" evidence="12">
    <location>
        <begin position="212"/>
        <end position="282"/>
    </location>
</feature>
<dbReference type="GO" id="GO:0004673">
    <property type="term" value="F:protein histidine kinase activity"/>
    <property type="evidence" value="ECO:0007669"/>
    <property type="project" value="UniProtKB-EC"/>
</dbReference>
<dbReference type="InterPro" id="IPR000700">
    <property type="entry name" value="PAS-assoc_C"/>
</dbReference>
<evidence type="ECO:0000256" key="8">
    <source>
        <dbReference type="ARBA" id="ARBA00023026"/>
    </source>
</evidence>
<evidence type="ECO:0000256" key="7">
    <source>
        <dbReference type="ARBA" id="ARBA00022840"/>
    </source>
</evidence>
<keyword evidence="5" id="KW-0547">Nucleotide-binding</keyword>
<dbReference type="AlphaFoldDB" id="A0A7G9YEW9"/>
<comment type="catalytic activity">
    <reaction evidence="1">
        <text>ATP + protein L-histidine = ADP + protein N-phospho-L-histidine.</text>
        <dbReference type="EC" id="2.7.13.3"/>
    </reaction>
</comment>
<dbReference type="InterPro" id="IPR005467">
    <property type="entry name" value="His_kinase_dom"/>
</dbReference>
<dbReference type="Gene3D" id="3.30.565.10">
    <property type="entry name" value="Histidine kinase-like ATPase, C-terminal domain"/>
    <property type="match status" value="1"/>
</dbReference>
<evidence type="ECO:0000256" key="5">
    <source>
        <dbReference type="ARBA" id="ARBA00022741"/>
    </source>
</evidence>
<evidence type="ECO:0000259" key="11">
    <source>
        <dbReference type="PROSITE" id="PS50109"/>
    </source>
</evidence>
<evidence type="ECO:0000256" key="4">
    <source>
        <dbReference type="ARBA" id="ARBA00022679"/>
    </source>
</evidence>
<dbReference type="NCBIfam" id="TIGR00229">
    <property type="entry name" value="sensory_box"/>
    <property type="match status" value="1"/>
</dbReference>
<dbReference type="InterPro" id="IPR003660">
    <property type="entry name" value="HAMP_dom"/>
</dbReference>
<accession>A0A7G9YEW9</accession>
<keyword evidence="10" id="KW-0812">Transmembrane</keyword>
<feature type="domain" description="Histidine kinase" evidence="11">
    <location>
        <begin position="527"/>
        <end position="721"/>
    </location>
</feature>
<dbReference type="CDD" id="cd06225">
    <property type="entry name" value="HAMP"/>
    <property type="match status" value="1"/>
</dbReference>
<evidence type="ECO:0000259" key="14">
    <source>
        <dbReference type="PROSITE" id="PS50885"/>
    </source>
</evidence>
<dbReference type="SMART" id="SM00304">
    <property type="entry name" value="HAMP"/>
    <property type="match status" value="1"/>
</dbReference>
<dbReference type="PROSITE" id="PS50109">
    <property type="entry name" value="HIS_KIN"/>
    <property type="match status" value="1"/>
</dbReference>
<dbReference type="PANTHER" id="PTHR41523:SF8">
    <property type="entry name" value="ETHYLENE RESPONSE SENSOR PROTEIN"/>
    <property type="match status" value="1"/>
</dbReference>
<dbReference type="SMART" id="SM00387">
    <property type="entry name" value="HATPase_c"/>
    <property type="match status" value="1"/>
</dbReference>
<dbReference type="SUPFAM" id="SSF55874">
    <property type="entry name" value="ATPase domain of HSP90 chaperone/DNA topoisomerase II/histidine kinase"/>
    <property type="match status" value="1"/>
</dbReference>
<dbReference type="CDD" id="cd00130">
    <property type="entry name" value="PAS"/>
    <property type="match status" value="1"/>
</dbReference>
<dbReference type="GO" id="GO:0005524">
    <property type="term" value="F:ATP binding"/>
    <property type="evidence" value="ECO:0007669"/>
    <property type="project" value="UniProtKB-KW"/>
</dbReference>
<dbReference type="PROSITE" id="PS50885">
    <property type="entry name" value="HAMP"/>
    <property type="match status" value="1"/>
</dbReference>
<evidence type="ECO:0000256" key="2">
    <source>
        <dbReference type="ARBA" id="ARBA00012438"/>
    </source>
</evidence>
<feature type="domain" description="HAMP" evidence="14">
    <location>
        <begin position="155"/>
        <end position="207"/>
    </location>
</feature>
<dbReference type="SUPFAM" id="SSF55781">
    <property type="entry name" value="GAF domain-like"/>
    <property type="match status" value="1"/>
</dbReference>
<protein>
    <recommendedName>
        <fullName evidence="2">histidine kinase</fullName>
        <ecNumber evidence="2">2.7.13.3</ecNumber>
    </recommendedName>
</protein>
<dbReference type="PROSITE" id="PS50112">
    <property type="entry name" value="PAS"/>
    <property type="match status" value="1"/>
</dbReference>
<dbReference type="Gene3D" id="3.30.450.40">
    <property type="match status" value="1"/>
</dbReference>
<reference evidence="15" key="1">
    <citation type="submission" date="2020-06" db="EMBL/GenBank/DDBJ databases">
        <title>Unique genomic features of the anaerobic methanotrophic archaea.</title>
        <authorList>
            <person name="Chadwick G.L."/>
            <person name="Skennerton C.T."/>
            <person name="Laso-Perez R."/>
            <person name="Leu A.O."/>
            <person name="Speth D.R."/>
            <person name="Yu H."/>
            <person name="Morgan-Lang C."/>
            <person name="Hatzenpichler R."/>
            <person name="Goudeau D."/>
            <person name="Malmstrom R."/>
            <person name="Brazelton W.J."/>
            <person name="Woyke T."/>
            <person name="Hallam S.J."/>
            <person name="Tyson G.W."/>
            <person name="Wegener G."/>
            <person name="Boetius A."/>
            <person name="Orphan V."/>
        </authorList>
    </citation>
    <scope>NUCLEOTIDE SEQUENCE</scope>
</reference>
<feature type="domain" description="PAC" evidence="13">
    <location>
        <begin position="288"/>
        <end position="340"/>
    </location>
</feature>
<dbReference type="Pfam" id="PF07568">
    <property type="entry name" value="HisKA_2"/>
    <property type="match status" value="1"/>
</dbReference>
<dbReference type="GO" id="GO:0016020">
    <property type="term" value="C:membrane"/>
    <property type="evidence" value="ECO:0007669"/>
    <property type="project" value="InterPro"/>
</dbReference>
<dbReference type="SMART" id="SM00091">
    <property type="entry name" value="PAS"/>
    <property type="match status" value="1"/>
</dbReference>
<dbReference type="SUPFAM" id="SSF158472">
    <property type="entry name" value="HAMP domain-like"/>
    <property type="match status" value="1"/>
</dbReference>
<keyword evidence="10" id="KW-1133">Transmembrane helix</keyword>
<dbReference type="SUPFAM" id="SSF55785">
    <property type="entry name" value="PYP-like sensor domain (PAS domain)"/>
    <property type="match status" value="1"/>
</dbReference>
<keyword evidence="4" id="KW-0808">Transferase</keyword>
<feature type="coiled-coil region" evidence="9">
    <location>
        <begin position="500"/>
        <end position="527"/>
    </location>
</feature>
<dbReference type="Gene3D" id="3.30.450.20">
    <property type="entry name" value="PAS domain"/>
    <property type="match status" value="1"/>
</dbReference>
<feature type="transmembrane region" description="Helical" evidence="10">
    <location>
        <begin position="132"/>
        <end position="153"/>
    </location>
</feature>
<feature type="coiled-coil region" evidence="9">
    <location>
        <begin position="195"/>
        <end position="222"/>
    </location>
</feature>
<evidence type="ECO:0000256" key="10">
    <source>
        <dbReference type="SAM" id="Phobius"/>
    </source>
</evidence>
<name>A0A7G9YEW9_9EURY</name>
<dbReference type="InterPro" id="IPR000014">
    <property type="entry name" value="PAS"/>
</dbReference>
<dbReference type="InterPro" id="IPR029016">
    <property type="entry name" value="GAF-like_dom_sf"/>
</dbReference>
<evidence type="ECO:0000256" key="9">
    <source>
        <dbReference type="SAM" id="Coils"/>
    </source>
</evidence>
<evidence type="ECO:0000256" key="6">
    <source>
        <dbReference type="ARBA" id="ARBA00022777"/>
    </source>
</evidence>
<dbReference type="PROSITE" id="PS50113">
    <property type="entry name" value="PAC"/>
    <property type="match status" value="1"/>
</dbReference>
<keyword evidence="7" id="KW-0067">ATP-binding</keyword>
<keyword evidence="6" id="KW-0418">Kinase</keyword>
<dbReference type="SMART" id="SM00086">
    <property type="entry name" value="PAC"/>
    <property type="match status" value="1"/>
</dbReference>
<dbReference type="InterPro" id="IPR001610">
    <property type="entry name" value="PAC"/>
</dbReference>
<dbReference type="GO" id="GO:0007165">
    <property type="term" value="P:signal transduction"/>
    <property type="evidence" value="ECO:0007669"/>
    <property type="project" value="InterPro"/>
</dbReference>
<dbReference type="InterPro" id="IPR036890">
    <property type="entry name" value="HATPase_C_sf"/>
</dbReference>
<dbReference type="GO" id="GO:0006355">
    <property type="term" value="P:regulation of DNA-templated transcription"/>
    <property type="evidence" value="ECO:0007669"/>
    <property type="project" value="InterPro"/>
</dbReference>
<dbReference type="InterPro" id="IPR011495">
    <property type="entry name" value="Sig_transdc_His_kin_sub2_dim/P"/>
</dbReference>
<keyword evidence="10" id="KW-0472">Membrane</keyword>